<feature type="transmembrane region" description="Helical" evidence="7">
    <location>
        <begin position="582"/>
        <end position="607"/>
    </location>
</feature>
<keyword evidence="9" id="KW-1185">Reference proteome</keyword>
<dbReference type="RefSeq" id="XP_018019019.1">
    <property type="nucleotide sequence ID" value="XM_018163530.2"/>
</dbReference>
<feature type="domain" description="Major facilitator superfamily (MFS) profile" evidence="8">
    <location>
        <begin position="327"/>
        <end position="770"/>
    </location>
</feature>
<feature type="compositionally biased region" description="Polar residues" evidence="6">
    <location>
        <begin position="93"/>
        <end position="103"/>
    </location>
</feature>
<dbReference type="PANTHER" id="PTHR23503:SF8">
    <property type="entry name" value="FACILITATED GLUCOSE TRANSPORTER PROTEIN 1"/>
    <property type="match status" value="1"/>
</dbReference>
<gene>
    <name evidence="10" type="primary">LOC108675511</name>
</gene>
<keyword evidence="2" id="KW-0813">Transport</keyword>
<evidence type="ECO:0000259" key="8">
    <source>
        <dbReference type="PROSITE" id="PS50850"/>
    </source>
</evidence>
<feature type="transmembrane region" description="Helical" evidence="7">
    <location>
        <begin position="468"/>
        <end position="486"/>
    </location>
</feature>
<dbReference type="PROSITE" id="PS50850">
    <property type="entry name" value="MFS"/>
    <property type="match status" value="1"/>
</dbReference>
<dbReference type="InterPro" id="IPR003663">
    <property type="entry name" value="Sugar/inositol_transpt"/>
</dbReference>
<keyword evidence="4 7" id="KW-1133">Transmembrane helix</keyword>
<feature type="compositionally biased region" description="Basic and acidic residues" evidence="6">
    <location>
        <begin position="1"/>
        <end position="92"/>
    </location>
</feature>
<protein>
    <submittedName>
        <fullName evidence="10">Solute carrier family 2, facilitated glucose transporter member 1 isoform X1</fullName>
    </submittedName>
</protein>
<evidence type="ECO:0000256" key="7">
    <source>
        <dbReference type="SAM" id="Phobius"/>
    </source>
</evidence>
<feature type="transmembrane region" description="Helical" evidence="7">
    <location>
        <begin position="716"/>
        <end position="737"/>
    </location>
</feature>
<feature type="compositionally biased region" description="Basic and acidic residues" evidence="6">
    <location>
        <begin position="153"/>
        <end position="180"/>
    </location>
</feature>
<feature type="compositionally biased region" description="Basic and acidic residues" evidence="6">
    <location>
        <begin position="193"/>
        <end position="211"/>
    </location>
</feature>
<dbReference type="InterPro" id="IPR005829">
    <property type="entry name" value="Sugar_transporter_CS"/>
</dbReference>
<keyword evidence="10" id="KW-0762">Sugar transport</keyword>
<feature type="transmembrane region" description="Helical" evidence="7">
    <location>
        <begin position="678"/>
        <end position="704"/>
    </location>
</feature>
<feature type="transmembrane region" description="Helical" evidence="7">
    <location>
        <begin position="323"/>
        <end position="340"/>
    </location>
</feature>
<evidence type="ECO:0000256" key="4">
    <source>
        <dbReference type="ARBA" id="ARBA00022989"/>
    </source>
</evidence>
<sequence>MSDKKETESSVAGAKEKKTETKAGEKSKVEDKTKPSAKDSKKPEAKPASAKEDPKTKKETSPESKEPKVASKTPTDNKPKESPKNKTVEKSASDSPSKPNDTNKASDPKAKPAADKPKTGSPATSGKTNDTKTKPAEKKTANSKPKPSPSKESLSKDRPKSSEAMKKSPSKGEDKLKKENANSGIKPSPSKESNTEKAESKPKGEEKKPALPKDTSVSTEGNKTVVKVEDESKADKVETKAVAPASPKSKETESEVNHVKEGAEDQASNPSDEAPQAPLAKQEENGSKQTTTPSGVSAKDEEKELLTGGGGLSSVMQGLNSRLLCAILAVALGSAFQHGYNLGVINAPLELMGDWLNTTNYNRTEEYLTQSSKTMIISWIVSIYCIGGMIGGAFTGFFSERFGRKGGLLINNVFAFLAAILFGFCKMAGSWEMIVAGRFFIGINNGLNAGLAPMYLSEIAPTNLRGAIGTVYQLAVTISILFSQIMGLESILGSESLWPIMLALTAGPAVFQLCVLPICPESPKYLLINKGKQVDSQRALQWLRDSTNVHDEMEEMQSEAEAQKLVPTVSVREIITNPTLRIPLVISLMMMLAQQLSGINAVIFFSTKIYESAGLSEAASLYATIAMGAMNVAMTLISLVMVEKAGRKTLMLTGLTGMMIVSLLLTICLALKDHGTWISYFSIVLVISFVVMFATGPGSIPWFLVNEVFASNARPIAASIAVAVNWTAAFLVGLLFLPIAEVMGPYVFLVFVVLLAFFILFTWKKVPETKGRSIDEITAIFKQQAYGSGSGNLV</sequence>
<dbReference type="AlphaFoldDB" id="A0A8B7NYW9"/>
<comment type="subcellular location">
    <subcellularLocation>
        <location evidence="1">Membrane</location>
        <topology evidence="1">Multi-pass membrane protein</topology>
    </subcellularLocation>
</comment>
<dbReference type="PROSITE" id="PS00217">
    <property type="entry name" value="SUGAR_TRANSPORT_2"/>
    <property type="match status" value="1"/>
</dbReference>
<accession>A0A8B7NYW9</accession>
<dbReference type="Pfam" id="PF00083">
    <property type="entry name" value="Sugar_tr"/>
    <property type="match status" value="1"/>
</dbReference>
<dbReference type="InterPro" id="IPR020846">
    <property type="entry name" value="MFS_dom"/>
</dbReference>
<evidence type="ECO:0000256" key="3">
    <source>
        <dbReference type="ARBA" id="ARBA00022692"/>
    </source>
</evidence>
<dbReference type="GO" id="GO:0015149">
    <property type="term" value="F:hexose transmembrane transporter activity"/>
    <property type="evidence" value="ECO:0007669"/>
    <property type="project" value="TreeGrafter"/>
</dbReference>
<dbReference type="PRINTS" id="PR00171">
    <property type="entry name" value="SUGRTRNSPORT"/>
</dbReference>
<feature type="transmembrane region" description="Helical" evidence="7">
    <location>
        <begin position="743"/>
        <end position="763"/>
    </location>
</feature>
<dbReference type="InterPro" id="IPR005828">
    <property type="entry name" value="MFS_sugar_transport-like"/>
</dbReference>
<feature type="transmembrane region" description="Helical" evidence="7">
    <location>
        <begin position="649"/>
        <end position="672"/>
    </location>
</feature>
<keyword evidence="5 7" id="KW-0472">Membrane</keyword>
<dbReference type="GeneID" id="108675511"/>
<dbReference type="SUPFAM" id="SSF103473">
    <property type="entry name" value="MFS general substrate transporter"/>
    <property type="match status" value="1"/>
</dbReference>
<name>A0A8B7NYW9_HYAAZ</name>
<dbReference type="NCBIfam" id="TIGR00879">
    <property type="entry name" value="SP"/>
    <property type="match status" value="1"/>
</dbReference>
<evidence type="ECO:0000256" key="1">
    <source>
        <dbReference type="ARBA" id="ARBA00004141"/>
    </source>
</evidence>
<feature type="compositionally biased region" description="Basic and acidic residues" evidence="6">
    <location>
        <begin position="104"/>
        <end position="118"/>
    </location>
</feature>
<dbReference type="FunFam" id="1.20.1250.20:FF:000029">
    <property type="entry name" value="solute carrier family 2, facilitated glucose transporter member 4"/>
    <property type="match status" value="1"/>
</dbReference>
<dbReference type="InterPro" id="IPR036259">
    <property type="entry name" value="MFS_trans_sf"/>
</dbReference>
<dbReference type="PROSITE" id="PS00216">
    <property type="entry name" value="SUGAR_TRANSPORT_1"/>
    <property type="match status" value="1"/>
</dbReference>
<organism evidence="9 10">
    <name type="scientific">Hyalella azteca</name>
    <name type="common">Amphipod</name>
    <dbReference type="NCBI Taxonomy" id="294128"/>
    <lineage>
        <taxon>Eukaryota</taxon>
        <taxon>Metazoa</taxon>
        <taxon>Ecdysozoa</taxon>
        <taxon>Arthropoda</taxon>
        <taxon>Crustacea</taxon>
        <taxon>Multicrustacea</taxon>
        <taxon>Malacostraca</taxon>
        <taxon>Eumalacostraca</taxon>
        <taxon>Peracarida</taxon>
        <taxon>Amphipoda</taxon>
        <taxon>Senticaudata</taxon>
        <taxon>Talitrida</taxon>
        <taxon>Talitroidea</taxon>
        <taxon>Hyalellidae</taxon>
        <taxon>Hyalella</taxon>
    </lineage>
</organism>
<feature type="transmembrane region" description="Helical" evidence="7">
    <location>
        <begin position="498"/>
        <end position="519"/>
    </location>
</feature>
<dbReference type="GO" id="GO:0016020">
    <property type="term" value="C:membrane"/>
    <property type="evidence" value="ECO:0007669"/>
    <property type="project" value="UniProtKB-SubCell"/>
</dbReference>
<feature type="compositionally biased region" description="Basic and acidic residues" evidence="6">
    <location>
        <begin position="248"/>
        <end position="263"/>
    </location>
</feature>
<dbReference type="OrthoDB" id="4540492at2759"/>
<feature type="transmembrane region" description="Helical" evidence="7">
    <location>
        <begin position="409"/>
        <end position="429"/>
    </location>
</feature>
<dbReference type="InterPro" id="IPR045263">
    <property type="entry name" value="GLUT"/>
</dbReference>
<feature type="region of interest" description="Disordered" evidence="6">
    <location>
        <begin position="1"/>
        <end position="305"/>
    </location>
</feature>
<dbReference type="Proteomes" id="UP000694843">
    <property type="component" value="Unplaced"/>
</dbReference>
<dbReference type="PANTHER" id="PTHR23503">
    <property type="entry name" value="SOLUTE CARRIER FAMILY 2"/>
    <property type="match status" value="1"/>
</dbReference>
<feature type="compositionally biased region" description="Basic and acidic residues" evidence="6">
    <location>
        <begin position="129"/>
        <end position="140"/>
    </location>
</feature>
<evidence type="ECO:0000256" key="5">
    <source>
        <dbReference type="ARBA" id="ARBA00023136"/>
    </source>
</evidence>
<evidence type="ECO:0000256" key="2">
    <source>
        <dbReference type="ARBA" id="ARBA00022448"/>
    </source>
</evidence>
<proteinExistence type="predicted"/>
<dbReference type="Gene3D" id="1.20.1250.20">
    <property type="entry name" value="MFS general substrate transporter like domains"/>
    <property type="match status" value="1"/>
</dbReference>
<reference evidence="10" key="1">
    <citation type="submission" date="2025-08" db="UniProtKB">
        <authorList>
            <consortium name="RefSeq"/>
        </authorList>
    </citation>
    <scope>IDENTIFICATION</scope>
    <source>
        <tissue evidence="10">Whole organism</tissue>
    </source>
</reference>
<feature type="compositionally biased region" description="Basic and acidic residues" evidence="6">
    <location>
        <begin position="226"/>
        <end position="239"/>
    </location>
</feature>
<evidence type="ECO:0000256" key="6">
    <source>
        <dbReference type="SAM" id="MobiDB-lite"/>
    </source>
</evidence>
<dbReference type="KEGG" id="hazt:108675511"/>
<keyword evidence="3 7" id="KW-0812">Transmembrane</keyword>
<evidence type="ECO:0000313" key="9">
    <source>
        <dbReference type="Proteomes" id="UP000694843"/>
    </source>
</evidence>
<feature type="transmembrane region" description="Helical" evidence="7">
    <location>
        <begin position="619"/>
        <end position="642"/>
    </location>
</feature>
<feature type="transmembrane region" description="Helical" evidence="7">
    <location>
        <begin position="376"/>
        <end position="397"/>
    </location>
</feature>
<evidence type="ECO:0000313" key="10">
    <source>
        <dbReference type="RefSeq" id="XP_018019019.1"/>
    </source>
</evidence>
<feature type="transmembrane region" description="Helical" evidence="7">
    <location>
        <begin position="435"/>
        <end position="456"/>
    </location>
</feature>